<dbReference type="InterPro" id="IPR036388">
    <property type="entry name" value="WH-like_DNA-bd_sf"/>
</dbReference>
<organism evidence="6">
    <name type="scientific">Herbiconiux sp. A18JL235</name>
    <dbReference type="NCBI Taxonomy" id="3152363"/>
    <lineage>
        <taxon>Bacteria</taxon>
        <taxon>Bacillati</taxon>
        <taxon>Actinomycetota</taxon>
        <taxon>Actinomycetes</taxon>
        <taxon>Micrococcales</taxon>
        <taxon>Microbacteriaceae</taxon>
        <taxon>Herbiconiux</taxon>
    </lineage>
</organism>
<dbReference type="CDD" id="cd00090">
    <property type="entry name" value="HTH_ARSR"/>
    <property type="match status" value="1"/>
</dbReference>
<dbReference type="Gene3D" id="3.30.450.40">
    <property type="match status" value="1"/>
</dbReference>
<dbReference type="AlphaFoldDB" id="A0AB39BE09"/>
<dbReference type="InterPro" id="IPR014757">
    <property type="entry name" value="Tscrpt_reg_IclR_C"/>
</dbReference>
<dbReference type="PANTHER" id="PTHR30136">
    <property type="entry name" value="HELIX-TURN-HELIX TRANSCRIPTIONAL REGULATOR, ICLR FAMILY"/>
    <property type="match status" value="1"/>
</dbReference>
<feature type="domain" description="IclR-ED" evidence="5">
    <location>
        <begin position="76"/>
        <end position="261"/>
    </location>
</feature>
<dbReference type="SMART" id="SM00346">
    <property type="entry name" value="HTH_ICLR"/>
    <property type="match status" value="1"/>
</dbReference>
<dbReference type="SUPFAM" id="SSF55781">
    <property type="entry name" value="GAF domain-like"/>
    <property type="match status" value="1"/>
</dbReference>
<accession>A0AB39BE09</accession>
<dbReference type="PROSITE" id="PS51078">
    <property type="entry name" value="ICLR_ED"/>
    <property type="match status" value="1"/>
</dbReference>
<dbReference type="GO" id="GO:0003677">
    <property type="term" value="F:DNA binding"/>
    <property type="evidence" value="ECO:0007669"/>
    <property type="project" value="UniProtKB-KW"/>
</dbReference>
<dbReference type="Pfam" id="PF01614">
    <property type="entry name" value="IclR_C"/>
    <property type="match status" value="1"/>
</dbReference>
<dbReference type="RefSeq" id="WP_368496822.1">
    <property type="nucleotide sequence ID" value="NZ_CP162511.1"/>
</dbReference>
<dbReference type="InterPro" id="IPR029016">
    <property type="entry name" value="GAF-like_dom_sf"/>
</dbReference>
<evidence type="ECO:0000256" key="1">
    <source>
        <dbReference type="ARBA" id="ARBA00023015"/>
    </source>
</evidence>
<dbReference type="InterPro" id="IPR036390">
    <property type="entry name" value="WH_DNA-bd_sf"/>
</dbReference>
<dbReference type="InterPro" id="IPR005471">
    <property type="entry name" value="Tscrpt_reg_IclR_N"/>
</dbReference>
<feature type="domain" description="HTH iclR-type" evidence="4">
    <location>
        <begin position="14"/>
        <end position="75"/>
    </location>
</feature>
<dbReference type="SUPFAM" id="SSF46785">
    <property type="entry name" value="Winged helix' DNA-binding domain"/>
    <property type="match status" value="1"/>
</dbReference>
<gene>
    <name evidence="6" type="ORF">ABFY20_13930</name>
</gene>
<dbReference type="PROSITE" id="PS51077">
    <property type="entry name" value="HTH_ICLR"/>
    <property type="match status" value="1"/>
</dbReference>
<evidence type="ECO:0000256" key="3">
    <source>
        <dbReference type="ARBA" id="ARBA00023163"/>
    </source>
</evidence>
<keyword evidence="3" id="KW-0804">Transcription</keyword>
<dbReference type="Gene3D" id="1.10.10.10">
    <property type="entry name" value="Winged helix-like DNA-binding domain superfamily/Winged helix DNA-binding domain"/>
    <property type="match status" value="1"/>
</dbReference>
<evidence type="ECO:0000256" key="2">
    <source>
        <dbReference type="ARBA" id="ARBA00023125"/>
    </source>
</evidence>
<proteinExistence type="predicted"/>
<dbReference type="Pfam" id="PF09339">
    <property type="entry name" value="HTH_IclR"/>
    <property type="match status" value="1"/>
</dbReference>
<evidence type="ECO:0000259" key="4">
    <source>
        <dbReference type="PROSITE" id="PS51077"/>
    </source>
</evidence>
<dbReference type="InterPro" id="IPR011991">
    <property type="entry name" value="ArsR-like_HTH"/>
</dbReference>
<name>A0AB39BE09_9MICO</name>
<protein>
    <submittedName>
        <fullName evidence="6">IclR family transcriptional regulator</fullName>
    </submittedName>
</protein>
<dbReference type="GO" id="GO:0045892">
    <property type="term" value="P:negative regulation of DNA-templated transcription"/>
    <property type="evidence" value="ECO:0007669"/>
    <property type="project" value="TreeGrafter"/>
</dbReference>
<dbReference type="PANTHER" id="PTHR30136:SF24">
    <property type="entry name" value="HTH-TYPE TRANSCRIPTIONAL REPRESSOR ALLR"/>
    <property type="match status" value="1"/>
</dbReference>
<evidence type="ECO:0000313" key="6">
    <source>
        <dbReference type="EMBL" id="XDI04422.1"/>
    </source>
</evidence>
<dbReference type="InterPro" id="IPR050707">
    <property type="entry name" value="HTH_MetabolicPath_Reg"/>
</dbReference>
<evidence type="ECO:0000259" key="5">
    <source>
        <dbReference type="PROSITE" id="PS51078"/>
    </source>
</evidence>
<sequence>MSVEPPASDSPERLVGADRVLAVLLELAEHPTAVSLDELAQRLASPKPTIHRALTALRRAGLADQSERGRYVLGDEFIRLALRHHEARPDTVRIAPVLRALTERFGETAHYAVLDGTDVVYRAKEDPDGGAVRLTSMVGGRNPAYRTAVGKLLLAQTVGSESDLRRMLGAGPSTPLPARTPQTITTVPALWAELQKTRARGFAVDDQENEPGVNCVAVPVHPAGESRVAGAVSVSALAFRLPLGELVERVPEIVEIVGAAR</sequence>
<keyword evidence="2" id="KW-0238">DNA-binding</keyword>
<dbReference type="GO" id="GO:0003700">
    <property type="term" value="F:DNA-binding transcription factor activity"/>
    <property type="evidence" value="ECO:0007669"/>
    <property type="project" value="TreeGrafter"/>
</dbReference>
<dbReference type="EMBL" id="CP162511">
    <property type="protein sequence ID" value="XDI04422.1"/>
    <property type="molecule type" value="Genomic_DNA"/>
</dbReference>
<reference evidence="6" key="1">
    <citation type="submission" date="2024-05" db="EMBL/GenBank/DDBJ databases">
        <title>Herbiconiux sp. A18JL235.</title>
        <authorList>
            <person name="Zhang G."/>
        </authorList>
    </citation>
    <scope>NUCLEOTIDE SEQUENCE</scope>
    <source>
        <strain evidence="6">A18JL235</strain>
    </source>
</reference>
<keyword evidence="1" id="KW-0805">Transcription regulation</keyword>